<sequence>MQLIPVGGIGTLSFNSLIKRLLLVSIIFGVLRRNFSYGHIIFGMIGVDLRENTIAEGPLRPYPISHRRPIPAHIDQTDWALDGISKIEPNSNLQHHVEIAREVLDAAACVIRPGFTTDEIDAVFHEEWLNSSLVRKPLLIFWDLGKKQMVSQLP</sequence>
<dbReference type="Proteomes" id="UP001604336">
    <property type="component" value="Unassembled WGS sequence"/>
</dbReference>
<reference evidence="2" key="1">
    <citation type="submission" date="2024-07" db="EMBL/GenBank/DDBJ databases">
        <title>Two chromosome-level genome assemblies of Korean endemic species Abeliophyllum distichum and Forsythia ovata (Oleaceae).</title>
        <authorList>
            <person name="Jang H."/>
        </authorList>
    </citation>
    <scope>NUCLEOTIDE SEQUENCE [LARGE SCALE GENOMIC DNA]</scope>
</reference>
<comment type="caution">
    <text evidence="1">The sequence shown here is derived from an EMBL/GenBank/DDBJ whole genome shotgun (WGS) entry which is preliminary data.</text>
</comment>
<keyword evidence="1" id="KW-0378">Hydrolase</keyword>
<dbReference type="InterPro" id="IPR036005">
    <property type="entry name" value="Creatinase/aminopeptidase-like"/>
</dbReference>
<evidence type="ECO:0000313" key="2">
    <source>
        <dbReference type="Proteomes" id="UP001604336"/>
    </source>
</evidence>
<evidence type="ECO:0000313" key="1">
    <source>
        <dbReference type="EMBL" id="KAL2505749.1"/>
    </source>
</evidence>
<keyword evidence="1" id="KW-0645">Protease</keyword>
<dbReference type="EMBL" id="JBFOLK010000006">
    <property type="protein sequence ID" value="KAL2505749.1"/>
    <property type="molecule type" value="Genomic_DNA"/>
</dbReference>
<proteinExistence type="predicted"/>
<gene>
    <name evidence="1" type="ORF">Adt_21370</name>
</gene>
<organism evidence="1 2">
    <name type="scientific">Abeliophyllum distichum</name>
    <dbReference type="NCBI Taxonomy" id="126358"/>
    <lineage>
        <taxon>Eukaryota</taxon>
        <taxon>Viridiplantae</taxon>
        <taxon>Streptophyta</taxon>
        <taxon>Embryophyta</taxon>
        <taxon>Tracheophyta</taxon>
        <taxon>Spermatophyta</taxon>
        <taxon>Magnoliopsida</taxon>
        <taxon>eudicotyledons</taxon>
        <taxon>Gunneridae</taxon>
        <taxon>Pentapetalae</taxon>
        <taxon>asterids</taxon>
        <taxon>lamiids</taxon>
        <taxon>Lamiales</taxon>
        <taxon>Oleaceae</taxon>
        <taxon>Forsythieae</taxon>
        <taxon>Abeliophyllum</taxon>
    </lineage>
</organism>
<dbReference type="AlphaFoldDB" id="A0ABD1SZ59"/>
<keyword evidence="2" id="KW-1185">Reference proteome</keyword>
<keyword evidence="1" id="KW-0031">Aminopeptidase</keyword>
<protein>
    <submittedName>
        <fullName evidence="1">Methionine aminopeptidase 1A</fullName>
    </submittedName>
</protein>
<accession>A0ABD1SZ59</accession>
<name>A0ABD1SZ59_9LAMI</name>
<dbReference type="GO" id="GO:0004177">
    <property type="term" value="F:aminopeptidase activity"/>
    <property type="evidence" value="ECO:0007669"/>
    <property type="project" value="UniProtKB-KW"/>
</dbReference>
<dbReference type="PANTHER" id="PTHR43330">
    <property type="entry name" value="METHIONINE AMINOPEPTIDASE"/>
    <property type="match status" value="1"/>
</dbReference>
<dbReference type="SUPFAM" id="SSF55920">
    <property type="entry name" value="Creatinase/aminopeptidase"/>
    <property type="match status" value="1"/>
</dbReference>
<dbReference type="Gene3D" id="3.90.230.10">
    <property type="entry name" value="Creatinase/methionine aminopeptidase superfamily"/>
    <property type="match status" value="1"/>
</dbReference>
<dbReference type="PANTHER" id="PTHR43330:SF7">
    <property type="entry name" value="METHIONINE AMINOPEPTIDASE 1"/>
    <property type="match status" value="1"/>
</dbReference>